<keyword evidence="5" id="KW-0732">Signal</keyword>
<feature type="region of interest" description="Disordered" evidence="4">
    <location>
        <begin position="59"/>
        <end position="85"/>
    </location>
</feature>
<dbReference type="VEuPathDB" id="FungiDB:LEMA_P029700.1"/>
<keyword evidence="3" id="KW-0808">Transferase</keyword>
<name>E4ZW42_LEPMJ</name>
<dbReference type="STRING" id="985895.E4ZW42"/>
<dbReference type="SUPFAM" id="SSF53448">
    <property type="entry name" value="Nucleotide-diphospho-sugar transferases"/>
    <property type="match status" value="1"/>
</dbReference>
<dbReference type="PANTHER" id="PTHR31306:SF8">
    <property type="entry name" value="GLYCOSYLTRANSFERASE FAMILY 34 PROTEIN"/>
    <property type="match status" value="1"/>
</dbReference>
<evidence type="ECO:0000313" key="6">
    <source>
        <dbReference type="EMBL" id="CBX95818.1"/>
    </source>
</evidence>
<feature type="compositionally biased region" description="Basic and acidic residues" evidence="4">
    <location>
        <begin position="398"/>
        <end position="431"/>
    </location>
</feature>
<evidence type="ECO:0000256" key="5">
    <source>
        <dbReference type="SAM" id="SignalP"/>
    </source>
</evidence>
<feature type="chain" id="PRO_5003193183" evidence="5">
    <location>
        <begin position="26"/>
        <end position="452"/>
    </location>
</feature>
<evidence type="ECO:0000256" key="2">
    <source>
        <dbReference type="ARBA" id="ARBA00022676"/>
    </source>
</evidence>
<dbReference type="InterPro" id="IPR008630">
    <property type="entry name" value="Glyco_trans_34"/>
</dbReference>
<gene>
    <name evidence="6" type="ORF">LEMA_P029700.1</name>
</gene>
<evidence type="ECO:0000313" key="7">
    <source>
        <dbReference type="Proteomes" id="UP000002668"/>
    </source>
</evidence>
<dbReference type="Gene3D" id="3.90.550.10">
    <property type="entry name" value="Spore Coat Polysaccharide Biosynthesis Protein SpsA, Chain A"/>
    <property type="match status" value="1"/>
</dbReference>
<dbReference type="AlphaFoldDB" id="E4ZW42"/>
<dbReference type="CAZy" id="GT34">
    <property type="family name" value="Glycosyltransferase Family 34"/>
</dbReference>
<feature type="region of interest" description="Disordered" evidence="4">
    <location>
        <begin position="387"/>
        <end position="452"/>
    </location>
</feature>
<feature type="compositionally biased region" description="Basic and acidic residues" evidence="4">
    <location>
        <begin position="438"/>
        <end position="452"/>
    </location>
</feature>
<dbReference type="GO" id="GO:0000139">
    <property type="term" value="C:Golgi membrane"/>
    <property type="evidence" value="ECO:0007669"/>
    <property type="project" value="TreeGrafter"/>
</dbReference>
<dbReference type="RefSeq" id="XP_003839297.1">
    <property type="nucleotide sequence ID" value="XM_003839249.1"/>
</dbReference>
<keyword evidence="2" id="KW-0328">Glycosyltransferase</keyword>
<dbReference type="OrthoDB" id="407658at2759"/>
<organism evidence="7">
    <name type="scientific">Leptosphaeria maculans (strain JN3 / isolate v23.1.3 / race Av1-4-5-6-7-8)</name>
    <name type="common">Blackleg fungus</name>
    <name type="synonym">Phoma lingam</name>
    <dbReference type="NCBI Taxonomy" id="985895"/>
    <lineage>
        <taxon>Eukaryota</taxon>
        <taxon>Fungi</taxon>
        <taxon>Dikarya</taxon>
        <taxon>Ascomycota</taxon>
        <taxon>Pezizomycotina</taxon>
        <taxon>Dothideomycetes</taxon>
        <taxon>Pleosporomycetidae</taxon>
        <taxon>Pleosporales</taxon>
        <taxon>Pleosporineae</taxon>
        <taxon>Leptosphaeriaceae</taxon>
        <taxon>Plenodomus</taxon>
        <taxon>Plenodomus lingam/Leptosphaeria maculans species complex</taxon>
    </lineage>
</organism>
<dbReference type="InParanoid" id="E4ZW42"/>
<dbReference type="InterPro" id="IPR029044">
    <property type="entry name" value="Nucleotide-diphossugar_trans"/>
</dbReference>
<protein>
    <submittedName>
        <fullName evidence="6">Predicted protein</fullName>
    </submittedName>
</protein>
<dbReference type="HOGENOM" id="CLU_042541_0_0_1"/>
<dbReference type="EMBL" id="FP929127">
    <property type="protein sequence ID" value="CBX95818.1"/>
    <property type="molecule type" value="Genomic_DNA"/>
</dbReference>
<accession>E4ZW42</accession>
<evidence type="ECO:0000256" key="1">
    <source>
        <dbReference type="ARBA" id="ARBA00005664"/>
    </source>
</evidence>
<proteinExistence type="inferred from homology"/>
<dbReference type="Pfam" id="PF05637">
    <property type="entry name" value="Glyco_transf_34"/>
    <property type="match status" value="1"/>
</dbReference>
<keyword evidence="7" id="KW-1185">Reference proteome</keyword>
<dbReference type="OMA" id="WKVMQGD"/>
<comment type="similarity">
    <text evidence="1">Belongs to the glycosyltransferase 34 family.</text>
</comment>
<dbReference type="GeneID" id="13281851"/>
<dbReference type="GO" id="GO:0016757">
    <property type="term" value="F:glycosyltransferase activity"/>
    <property type="evidence" value="ECO:0007669"/>
    <property type="project" value="UniProtKB-KW"/>
</dbReference>
<reference evidence="7" key="1">
    <citation type="journal article" date="2011" name="Nat. Commun.">
        <title>Effector diversification within compartments of the Leptosphaeria maculans genome affected by Repeat-Induced Point mutations.</title>
        <authorList>
            <person name="Rouxel T."/>
            <person name="Grandaubert J."/>
            <person name="Hane J.K."/>
            <person name="Hoede C."/>
            <person name="van de Wouw A.P."/>
            <person name="Couloux A."/>
            <person name="Dominguez V."/>
            <person name="Anthouard V."/>
            <person name="Bally P."/>
            <person name="Bourras S."/>
            <person name="Cozijnsen A.J."/>
            <person name="Ciuffetti L.M."/>
            <person name="Degrave A."/>
            <person name="Dilmaghani A."/>
            <person name="Duret L."/>
            <person name="Fudal I."/>
            <person name="Goodwin S.B."/>
            <person name="Gout L."/>
            <person name="Glaser N."/>
            <person name="Linglin J."/>
            <person name="Kema G.H.J."/>
            <person name="Lapalu N."/>
            <person name="Lawrence C.B."/>
            <person name="May K."/>
            <person name="Meyer M."/>
            <person name="Ollivier B."/>
            <person name="Poulain J."/>
            <person name="Schoch C.L."/>
            <person name="Simon A."/>
            <person name="Spatafora J.W."/>
            <person name="Stachowiak A."/>
            <person name="Turgeon B.G."/>
            <person name="Tyler B.M."/>
            <person name="Vincent D."/>
            <person name="Weissenbach J."/>
            <person name="Amselem J."/>
            <person name="Quesneville H."/>
            <person name="Oliver R.P."/>
            <person name="Wincker P."/>
            <person name="Balesdent M.-H."/>
            <person name="Howlett B.J."/>
        </authorList>
    </citation>
    <scope>NUCLEOTIDE SEQUENCE [LARGE SCALE GENOMIC DNA]</scope>
    <source>
        <strain evidence="7">JN3 / isolate v23.1.3 / race Av1-4-5-6-7-8</strain>
    </source>
</reference>
<dbReference type="eggNOG" id="ENOG502SHP1">
    <property type="taxonomic scope" value="Eukaryota"/>
</dbReference>
<dbReference type="PANTHER" id="PTHR31306">
    <property type="entry name" value="ALPHA-1,6-MANNOSYLTRANSFERASE MNN11-RELATED"/>
    <property type="match status" value="1"/>
</dbReference>
<evidence type="ECO:0000256" key="4">
    <source>
        <dbReference type="SAM" id="MobiDB-lite"/>
    </source>
</evidence>
<dbReference type="GO" id="GO:0006487">
    <property type="term" value="P:protein N-linked glycosylation"/>
    <property type="evidence" value="ECO:0007669"/>
    <property type="project" value="TreeGrafter"/>
</dbReference>
<evidence type="ECO:0000256" key="3">
    <source>
        <dbReference type="ARBA" id="ARBA00022679"/>
    </source>
</evidence>
<dbReference type="Proteomes" id="UP000002668">
    <property type="component" value="Genome"/>
</dbReference>
<sequence length="452" mass="52231">MPPITLLPKLVIVTLFLAACYQVSTYQPVPYIKQGLPSVLTDQNNSQWFSDAIKAPHGDSIDDEYDDDPSSPAHSKKPTIPERDYSRTHISYGQTQCMPHFNAQWKQAALDRNASCTQHAPFPTQETRRVGFASITTGASVESYQRAILTQMFHAAVHDTSAHVLCESLTSGMWNKIAFLLHLVMTELLKPASQRLEWMMWIDRDAIVLDACRPLSSFLPPQDPAFDKIELIVNEDNYGLNAGVFLFKVSTWMVDYLSDVLAIRHYRNPDTLPFAEQSGMAALMQEENAKGRFAKVPWYWFNAYPDEEASVEKYRQNLEPEDLEFFRARKGDFIAHFAGDVDRVVRMGQWEDMVEEEGNVWAGETKRDITSAVEQYWQAWRSGTLTMKHMTGEDEEAAALRKEKEAEMRAKKEEEEKQEKEKEEKERKEKEKEEEEREKEKQKEEVRQDLDR</sequence>
<feature type="signal peptide" evidence="5">
    <location>
        <begin position="1"/>
        <end position="25"/>
    </location>
</feature>